<accession>A0ABY1NIL3</accession>
<feature type="chain" id="PRO_5045738584" description="TonB-dependent receptor plug domain-containing protein" evidence="1">
    <location>
        <begin position="26"/>
        <end position="805"/>
    </location>
</feature>
<name>A0ABY1NIL3_9FLAO</name>
<keyword evidence="3" id="KW-1185">Reference proteome</keyword>
<keyword evidence="1" id="KW-0732">Signal</keyword>
<sequence>MKFRFMTKRIILLFSMFVFLSNVKAQGKAEIALETFSQKYPQEKIHLVFNKNSYIAGENLWFKSFIFDGYNLSSISTSMFVELYDSNKMQISKEIVPLLNGQGSGSFTLSESLKEGIYYIRAYTTWMSNFSEDFQALRQIVIYNPSSTEKLVLDETSKWTASVFPESGTLINGINTKCAVRLQSKGITPSEWNGYIIDAAKPDVKLSSFKGFDQNVGIFSLTPKTGVKYQVVLSDSRGNKQVVDLPYVADSGVNLQVSTDNDAIKFSLKSKNITPGTVYKVIGTIGSQMVFKVASDKILEKTYSIPAEQLINGILQLTVFDEKESIIARRLTFVQPGLLKIKKPEIQSMKLDESPRALNSLTITPEQNNNAYTVMILDGSAENPEDENSFLSTLWLTGDITSKIDKPAQYFIPSRNNEALDALLISETWKRFDWRTIMSDRFPLISYRPQPYISYKGKVSIQGMPASNTELNLMFEIPEYGSKLLQVKTDDKGFFTLKGLLFEDAIKFSYQLNDPKIPAEQVQVIFQPDYSFVPLKKSLPESYYTLVQRHTEEQLSETVKRYVATKNTQSNIDEKAILIEEVKLKAKKKDLTKELNERLSSPLFKSMNEAIFDFVNDNNSANGYMNILQWLQGRVPGLTIESSRGSSIPRYRGSTINVYLDEMLLDPSQINTIPVSDIAMVKVIKGYFSGGFGGGYGAIAIYTKRGGTTGSLSDFAASTKLKKSILHGFDKEISFVSPDYNDQNFSKISQDSRTTLYWNPYIEAETKDQTGIQFFNNDDAKNFKLIIMGFDTKEYVPIYFNESIK</sequence>
<dbReference type="Gene3D" id="2.170.130.10">
    <property type="entry name" value="TonB-dependent receptor, plug domain"/>
    <property type="match status" value="1"/>
</dbReference>
<evidence type="ECO:0000313" key="3">
    <source>
        <dbReference type="Proteomes" id="UP001157960"/>
    </source>
</evidence>
<reference evidence="2 3" key="1">
    <citation type="submission" date="2017-05" db="EMBL/GenBank/DDBJ databases">
        <authorList>
            <person name="Varghese N."/>
            <person name="Submissions S."/>
        </authorList>
    </citation>
    <scope>NUCLEOTIDE SEQUENCE [LARGE SCALE GENOMIC DNA]</scope>
    <source>
        <strain evidence="2 3">DSM 28214</strain>
    </source>
</reference>
<dbReference type="Proteomes" id="UP001157960">
    <property type="component" value="Unassembled WGS sequence"/>
</dbReference>
<feature type="signal peptide" evidence="1">
    <location>
        <begin position="1"/>
        <end position="25"/>
    </location>
</feature>
<dbReference type="EMBL" id="FXTZ01000002">
    <property type="protein sequence ID" value="SMP10829.1"/>
    <property type="molecule type" value="Genomic_DNA"/>
</dbReference>
<comment type="caution">
    <text evidence="2">The sequence shown here is derived from an EMBL/GenBank/DDBJ whole genome shotgun (WGS) entry which is preliminary data.</text>
</comment>
<proteinExistence type="predicted"/>
<evidence type="ECO:0000256" key="1">
    <source>
        <dbReference type="SAM" id="SignalP"/>
    </source>
</evidence>
<evidence type="ECO:0008006" key="4">
    <source>
        <dbReference type="Google" id="ProtNLM"/>
    </source>
</evidence>
<dbReference type="Gene3D" id="2.60.40.1930">
    <property type="match status" value="1"/>
</dbReference>
<dbReference type="SUPFAM" id="SSF56935">
    <property type="entry name" value="Porins"/>
    <property type="match status" value="1"/>
</dbReference>
<organism evidence="2 3">
    <name type="scientific">Chryseobacterium profundimaris</name>
    <dbReference type="NCBI Taxonomy" id="1387275"/>
    <lineage>
        <taxon>Bacteria</taxon>
        <taxon>Pseudomonadati</taxon>
        <taxon>Bacteroidota</taxon>
        <taxon>Flavobacteriia</taxon>
        <taxon>Flavobacteriales</taxon>
        <taxon>Weeksellaceae</taxon>
        <taxon>Chryseobacterium group</taxon>
        <taxon>Chryseobacterium</taxon>
    </lineage>
</organism>
<dbReference type="InterPro" id="IPR037066">
    <property type="entry name" value="Plug_dom_sf"/>
</dbReference>
<protein>
    <recommendedName>
        <fullName evidence="4">TonB-dependent receptor plug domain-containing protein</fullName>
    </recommendedName>
</protein>
<evidence type="ECO:0000313" key="2">
    <source>
        <dbReference type="EMBL" id="SMP10829.1"/>
    </source>
</evidence>
<gene>
    <name evidence="2" type="ORF">SAMN06264346_102244</name>
</gene>